<name>F0BC46_9XANT</name>
<dbReference type="Proteomes" id="UP000003299">
    <property type="component" value="Unassembled WGS sequence"/>
</dbReference>
<evidence type="ECO:0000313" key="2">
    <source>
        <dbReference type="Proteomes" id="UP000003299"/>
    </source>
</evidence>
<dbReference type="EMBL" id="AEQV01000046">
    <property type="protein sequence ID" value="EGD10029.1"/>
    <property type="molecule type" value="Genomic_DNA"/>
</dbReference>
<accession>F0BC46</accession>
<protein>
    <submittedName>
        <fullName evidence="1">Uncharacterized protein</fullName>
    </submittedName>
</protein>
<dbReference type="AlphaFoldDB" id="F0BC46"/>
<comment type="caution">
    <text evidence="1">The sequence shown here is derived from an EMBL/GenBank/DDBJ whole genome shotgun (WGS) entry which is preliminary data.</text>
</comment>
<organism evidence="1 2">
    <name type="scientific">Xanthomonas vesicatoria ATCC 35937</name>
    <dbReference type="NCBI Taxonomy" id="925775"/>
    <lineage>
        <taxon>Bacteria</taxon>
        <taxon>Pseudomonadati</taxon>
        <taxon>Pseudomonadota</taxon>
        <taxon>Gammaproteobacteria</taxon>
        <taxon>Lysobacterales</taxon>
        <taxon>Lysobacteraceae</taxon>
        <taxon>Xanthomonas</taxon>
    </lineage>
</organism>
<sequence>MAVPAIVRVAVPGLGSIACMEWIAQDQNFAVIVGGKHGVCRDAAIAFPRALSGQERPARKCQ</sequence>
<gene>
    <name evidence="1" type="ORF">XVE_1671</name>
</gene>
<reference evidence="1 2" key="1">
    <citation type="journal article" date="2011" name="BMC Genomics">
        <title>Comparative genomics reveals diversity among xanthomonads infecting tomato and pepper.</title>
        <authorList>
            <person name="Potnis N."/>
            <person name="Krasileva K."/>
            <person name="Chow V."/>
            <person name="Almeida N.F."/>
            <person name="Patil P.B."/>
            <person name="Ryan R.P."/>
            <person name="Sharlach M."/>
            <person name="Behlau F."/>
            <person name="Dow J.M."/>
            <person name="Momol M.T."/>
            <person name="White F.F."/>
            <person name="Preston J.F."/>
            <person name="Vinatzer B.A."/>
            <person name="Koebnik R."/>
            <person name="Setubal J.C."/>
            <person name="Norman D.J."/>
            <person name="Staskawicz B.J."/>
            <person name="Jones J.B."/>
        </authorList>
    </citation>
    <scope>NUCLEOTIDE SEQUENCE [LARGE SCALE GENOMIC DNA]</scope>
    <source>
        <strain evidence="1 2">ATCC 35937</strain>
    </source>
</reference>
<evidence type="ECO:0000313" key="1">
    <source>
        <dbReference type="EMBL" id="EGD10029.1"/>
    </source>
</evidence>
<proteinExistence type="predicted"/>